<reference evidence="3" key="3">
    <citation type="submission" date="2025-04" db="UniProtKB">
        <authorList>
            <consortium name="RefSeq"/>
        </authorList>
    </citation>
    <scope>IDENTIFICATION</scope>
    <source>
        <strain evidence="3">CBS 304.34</strain>
    </source>
</reference>
<keyword evidence="2" id="KW-1185">Reference proteome</keyword>
<dbReference type="OrthoDB" id="4485682at2759"/>
<reference evidence="1 3" key="1">
    <citation type="journal article" date="2020" name="Stud. Mycol.">
        <title>101 Dothideomycetes genomes: a test case for predicting lifestyles and emergence of pathogens.</title>
        <authorList>
            <person name="Haridas S."/>
            <person name="Albert R."/>
            <person name="Binder M."/>
            <person name="Bloem J."/>
            <person name="Labutti K."/>
            <person name="Salamov A."/>
            <person name="Andreopoulos B."/>
            <person name="Baker S."/>
            <person name="Barry K."/>
            <person name="Bills G."/>
            <person name="Bluhm B."/>
            <person name="Cannon C."/>
            <person name="Castanera R."/>
            <person name="Culley D."/>
            <person name="Daum C."/>
            <person name="Ezra D."/>
            <person name="Gonzalez J."/>
            <person name="Henrissat B."/>
            <person name="Kuo A."/>
            <person name="Liang C."/>
            <person name="Lipzen A."/>
            <person name="Lutzoni F."/>
            <person name="Magnuson J."/>
            <person name="Mondo S."/>
            <person name="Nolan M."/>
            <person name="Ohm R."/>
            <person name="Pangilinan J."/>
            <person name="Park H.-J."/>
            <person name="Ramirez L."/>
            <person name="Alfaro M."/>
            <person name="Sun H."/>
            <person name="Tritt A."/>
            <person name="Yoshinaga Y."/>
            <person name="Zwiers L.-H."/>
            <person name="Turgeon B."/>
            <person name="Goodwin S."/>
            <person name="Spatafora J."/>
            <person name="Crous P."/>
            <person name="Grigoriev I."/>
        </authorList>
    </citation>
    <scope>NUCLEOTIDE SEQUENCE</scope>
    <source>
        <strain evidence="1 3">CBS 304.34</strain>
    </source>
</reference>
<evidence type="ECO:0000313" key="3">
    <source>
        <dbReference type="RefSeq" id="XP_033573439.1"/>
    </source>
</evidence>
<evidence type="ECO:0000313" key="1">
    <source>
        <dbReference type="EMBL" id="KAF2806475.1"/>
    </source>
</evidence>
<dbReference type="GeneID" id="54469961"/>
<dbReference type="AlphaFoldDB" id="A0A6A6YEG6"/>
<gene>
    <name evidence="1 3" type="ORF">BDZ99DRAFT_95771</name>
</gene>
<protein>
    <submittedName>
        <fullName evidence="1 3">Uncharacterized protein</fullName>
    </submittedName>
</protein>
<proteinExistence type="predicted"/>
<dbReference type="RefSeq" id="XP_033573439.1">
    <property type="nucleotide sequence ID" value="XM_033729068.1"/>
</dbReference>
<dbReference type="EMBL" id="MU003707">
    <property type="protein sequence ID" value="KAF2806475.1"/>
    <property type="molecule type" value="Genomic_DNA"/>
</dbReference>
<reference evidence="3" key="2">
    <citation type="submission" date="2020-04" db="EMBL/GenBank/DDBJ databases">
        <authorList>
            <consortium name="NCBI Genome Project"/>
        </authorList>
    </citation>
    <scope>NUCLEOTIDE SEQUENCE</scope>
    <source>
        <strain evidence="3">CBS 304.34</strain>
    </source>
</reference>
<accession>A0A6A6YEG6</accession>
<dbReference type="Proteomes" id="UP000504636">
    <property type="component" value="Unplaced"/>
</dbReference>
<sequence length="137" mass="15159">MAPPGVTLEAEIRRRNRAIQAVTEYCGVEEGGMHPTRAKRRSVNVTPPAKSQIELDEEAFEAAKVSVYKETRPRICFVCLGNENLPTELRTYSFHTSGDLSKHFKRKHLANAGKGESIRCNLSGRLGQQDALATTCS</sequence>
<name>A0A6A6YEG6_9PEZI</name>
<evidence type="ECO:0000313" key="2">
    <source>
        <dbReference type="Proteomes" id="UP000504636"/>
    </source>
</evidence>
<organism evidence="1">
    <name type="scientific">Mytilinidion resinicola</name>
    <dbReference type="NCBI Taxonomy" id="574789"/>
    <lineage>
        <taxon>Eukaryota</taxon>
        <taxon>Fungi</taxon>
        <taxon>Dikarya</taxon>
        <taxon>Ascomycota</taxon>
        <taxon>Pezizomycotina</taxon>
        <taxon>Dothideomycetes</taxon>
        <taxon>Pleosporomycetidae</taxon>
        <taxon>Mytilinidiales</taxon>
        <taxon>Mytilinidiaceae</taxon>
        <taxon>Mytilinidion</taxon>
    </lineage>
</organism>